<name>A0A7C9HL92_9GAMM</name>
<dbReference type="AlphaFoldDB" id="A0A7C9HL92"/>
<accession>A0A7C9HL92</accession>
<proteinExistence type="predicted"/>
<gene>
    <name evidence="1" type="ORF">GN331_04955</name>
</gene>
<dbReference type="Proteomes" id="UP000479692">
    <property type="component" value="Unassembled WGS sequence"/>
</dbReference>
<protein>
    <submittedName>
        <fullName evidence="1">Uncharacterized protein</fullName>
    </submittedName>
</protein>
<evidence type="ECO:0000313" key="1">
    <source>
        <dbReference type="EMBL" id="MUV13555.1"/>
    </source>
</evidence>
<organism evidence="1 2">
    <name type="scientific">Noviluteimonas gilva</name>
    <dbReference type="NCBI Taxonomy" id="2682097"/>
    <lineage>
        <taxon>Bacteria</taxon>
        <taxon>Pseudomonadati</taxon>
        <taxon>Pseudomonadota</taxon>
        <taxon>Gammaproteobacteria</taxon>
        <taxon>Lysobacterales</taxon>
        <taxon>Lysobacteraceae</taxon>
        <taxon>Noviluteimonas</taxon>
    </lineage>
</organism>
<sequence length="51" mass="6019">MRDFYIDGEDGWRICKTHPGPVYVLSRRGVLVKCSKSLDELKQRAEHDREQ</sequence>
<evidence type="ECO:0000313" key="2">
    <source>
        <dbReference type="Proteomes" id="UP000479692"/>
    </source>
</evidence>
<dbReference type="EMBL" id="WOXT01000001">
    <property type="protein sequence ID" value="MUV13555.1"/>
    <property type="molecule type" value="Genomic_DNA"/>
</dbReference>
<dbReference type="RefSeq" id="WP_156640739.1">
    <property type="nucleotide sequence ID" value="NZ_WOXT01000001.1"/>
</dbReference>
<comment type="caution">
    <text evidence="1">The sequence shown here is derived from an EMBL/GenBank/DDBJ whole genome shotgun (WGS) entry which is preliminary data.</text>
</comment>
<reference evidence="1 2" key="1">
    <citation type="submission" date="2019-12" db="EMBL/GenBank/DDBJ databases">
        <authorList>
            <person name="Xu J."/>
        </authorList>
    </citation>
    <scope>NUCLEOTIDE SEQUENCE [LARGE SCALE GENOMIC DNA]</scope>
    <source>
        <strain evidence="1 2">HX-5-24</strain>
    </source>
</reference>
<keyword evidence="2" id="KW-1185">Reference proteome</keyword>